<evidence type="ECO:0000256" key="11">
    <source>
        <dbReference type="SAM" id="Phobius"/>
    </source>
</evidence>
<evidence type="ECO:0000256" key="4">
    <source>
        <dbReference type="ARBA" id="ARBA00022679"/>
    </source>
</evidence>
<evidence type="ECO:0000256" key="1">
    <source>
        <dbReference type="ARBA" id="ARBA00004651"/>
    </source>
</evidence>
<keyword evidence="6" id="KW-0547">Nucleotide-binding</keyword>
<keyword evidence="7" id="KW-0418">Kinase</keyword>
<dbReference type="PANTHER" id="PTHR43065">
    <property type="entry name" value="SENSOR HISTIDINE KINASE"/>
    <property type="match status" value="1"/>
</dbReference>
<comment type="subcellular location">
    <subcellularLocation>
        <location evidence="1">Cell membrane</location>
        <topology evidence="1">Multi-pass membrane protein</topology>
    </subcellularLocation>
</comment>
<dbReference type="EMBL" id="UOET01000048">
    <property type="protein sequence ID" value="VAW26640.1"/>
    <property type="molecule type" value="Genomic_DNA"/>
</dbReference>
<dbReference type="GO" id="GO:0005524">
    <property type="term" value="F:ATP binding"/>
    <property type="evidence" value="ECO:0007669"/>
    <property type="project" value="UniProtKB-KW"/>
</dbReference>
<dbReference type="InterPro" id="IPR029151">
    <property type="entry name" value="Sensor-like_sf"/>
</dbReference>
<dbReference type="InterPro" id="IPR036890">
    <property type="entry name" value="HATPase_C_sf"/>
</dbReference>
<keyword evidence="3" id="KW-0597">Phosphoprotein</keyword>
<evidence type="ECO:0000256" key="2">
    <source>
        <dbReference type="ARBA" id="ARBA00022475"/>
    </source>
</evidence>
<sequence length="500" mass="56280">MKKRFLPLFWKFSIALIFMVVVFGSINIYFIRNSVYETFETELLKHSTSKAKMIADMAIQPLLYNNITSLNEMVSNVKQTDKDLAYILILDGKNHVIAHTFYKAIPEKLIDANILKPGEARSTVFIEDVGNSDNIVQDVAVPILSVNIGTVRVGFFEAGYQKEVRKTTIIFLWMVVIFLVIGISGAFIFSYIITQPIKTISTTASGFNLESLDADKINKIQLQNKFVLGLKKVISIDDELDTLIFTFNEMLRRLTTTYKELQSAQESLLQSRKMASVGTIAAGLAHEINNPIAGLRNSLRMISEKPERYLSNQEYISMMKEAVDKIEKVVNGVLDFSRKHEFVKTPVDIRQIVEEVLMLAAFHLEQSSISIIKEFPEKVPPIMGSANHLEHVILNVVLNSIDAIGERKASEPEIAGQIVFNIRIIRNELLLEINDNGTGIEAEMLDVIFDPFFTMKKIRQGTGLGLSISYNIIKEHGGDIVAKNRNEGGMQILIKFPLTT</sequence>
<keyword evidence="10" id="KW-0902">Two-component regulatory system</keyword>
<dbReference type="SUPFAM" id="SSF55874">
    <property type="entry name" value="ATPase domain of HSP90 chaperone/DNA topoisomerase II/histidine kinase"/>
    <property type="match status" value="1"/>
</dbReference>
<dbReference type="AlphaFoldDB" id="A0A3B0UC32"/>
<feature type="domain" description="Histidine kinase" evidence="12">
    <location>
        <begin position="283"/>
        <end position="500"/>
    </location>
</feature>
<keyword evidence="5 11" id="KW-0812">Transmembrane</keyword>
<evidence type="ECO:0000259" key="12">
    <source>
        <dbReference type="PROSITE" id="PS50109"/>
    </source>
</evidence>
<keyword evidence="11" id="KW-0472">Membrane</keyword>
<feature type="transmembrane region" description="Helical" evidence="11">
    <location>
        <begin position="12"/>
        <end position="31"/>
    </location>
</feature>
<dbReference type="InterPro" id="IPR005467">
    <property type="entry name" value="His_kinase_dom"/>
</dbReference>
<dbReference type="SUPFAM" id="SSF103190">
    <property type="entry name" value="Sensory domain-like"/>
    <property type="match status" value="1"/>
</dbReference>
<feature type="transmembrane region" description="Helical" evidence="11">
    <location>
        <begin position="170"/>
        <end position="193"/>
    </location>
</feature>
<dbReference type="InterPro" id="IPR003661">
    <property type="entry name" value="HisK_dim/P_dom"/>
</dbReference>
<dbReference type="GO" id="GO:0000155">
    <property type="term" value="F:phosphorelay sensor kinase activity"/>
    <property type="evidence" value="ECO:0007669"/>
    <property type="project" value="InterPro"/>
</dbReference>
<proteinExistence type="predicted"/>
<dbReference type="SMART" id="SM00387">
    <property type="entry name" value="HATPase_c"/>
    <property type="match status" value="1"/>
</dbReference>
<evidence type="ECO:0000256" key="3">
    <source>
        <dbReference type="ARBA" id="ARBA00022553"/>
    </source>
</evidence>
<evidence type="ECO:0000313" key="13">
    <source>
        <dbReference type="EMBL" id="VAW26640.1"/>
    </source>
</evidence>
<organism evidence="13">
    <name type="scientific">hydrothermal vent metagenome</name>
    <dbReference type="NCBI Taxonomy" id="652676"/>
    <lineage>
        <taxon>unclassified sequences</taxon>
        <taxon>metagenomes</taxon>
        <taxon>ecological metagenomes</taxon>
    </lineage>
</organism>
<dbReference type="Pfam" id="PF00512">
    <property type="entry name" value="HisKA"/>
    <property type="match status" value="1"/>
</dbReference>
<dbReference type="PRINTS" id="PR00344">
    <property type="entry name" value="BCTRLSENSOR"/>
</dbReference>
<dbReference type="Gene3D" id="3.30.565.10">
    <property type="entry name" value="Histidine kinase-like ATPase, C-terminal domain"/>
    <property type="match status" value="1"/>
</dbReference>
<dbReference type="Pfam" id="PF02518">
    <property type="entry name" value="HATPase_c"/>
    <property type="match status" value="1"/>
</dbReference>
<dbReference type="PANTHER" id="PTHR43065:SF10">
    <property type="entry name" value="PEROXIDE STRESS-ACTIVATED HISTIDINE KINASE MAK3"/>
    <property type="match status" value="1"/>
</dbReference>
<evidence type="ECO:0000256" key="8">
    <source>
        <dbReference type="ARBA" id="ARBA00022840"/>
    </source>
</evidence>
<evidence type="ECO:0000256" key="5">
    <source>
        <dbReference type="ARBA" id="ARBA00022692"/>
    </source>
</evidence>
<dbReference type="CDD" id="cd00082">
    <property type="entry name" value="HisKA"/>
    <property type="match status" value="1"/>
</dbReference>
<name>A0A3B0UC32_9ZZZZ</name>
<evidence type="ECO:0000256" key="7">
    <source>
        <dbReference type="ARBA" id="ARBA00022777"/>
    </source>
</evidence>
<dbReference type="GO" id="GO:0005886">
    <property type="term" value="C:plasma membrane"/>
    <property type="evidence" value="ECO:0007669"/>
    <property type="project" value="UniProtKB-SubCell"/>
</dbReference>
<keyword evidence="4" id="KW-0808">Transferase</keyword>
<dbReference type="InterPro" id="IPR004358">
    <property type="entry name" value="Sig_transdc_His_kin-like_C"/>
</dbReference>
<dbReference type="Gene3D" id="1.10.287.130">
    <property type="match status" value="1"/>
</dbReference>
<reference evidence="13" key="1">
    <citation type="submission" date="2018-06" db="EMBL/GenBank/DDBJ databases">
        <authorList>
            <person name="Zhirakovskaya E."/>
        </authorList>
    </citation>
    <scope>NUCLEOTIDE SEQUENCE</scope>
</reference>
<dbReference type="PROSITE" id="PS50109">
    <property type="entry name" value="HIS_KIN"/>
    <property type="match status" value="1"/>
</dbReference>
<evidence type="ECO:0000256" key="9">
    <source>
        <dbReference type="ARBA" id="ARBA00022989"/>
    </source>
</evidence>
<dbReference type="SMART" id="SM00388">
    <property type="entry name" value="HisKA"/>
    <property type="match status" value="1"/>
</dbReference>
<evidence type="ECO:0000256" key="10">
    <source>
        <dbReference type="ARBA" id="ARBA00023012"/>
    </source>
</evidence>
<keyword evidence="9 11" id="KW-1133">Transmembrane helix</keyword>
<dbReference type="Gene3D" id="6.10.340.10">
    <property type="match status" value="1"/>
</dbReference>
<evidence type="ECO:0000256" key="6">
    <source>
        <dbReference type="ARBA" id="ARBA00022741"/>
    </source>
</evidence>
<protein>
    <recommendedName>
        <fullName evidence="12">Histidine kinase domain-containing protein</fullName>
    </recommendedName>
</protein>
<keyword evidence="2" id="KW-1003">Cell membrane</keyword>
<accession>A0A3B0UC32</accession>
<keyword evidence="8" id="KW-0067">ATP-binding</keyword>
<dbReference type="SUPFAM" id="SSF47384">
    <property type="entry name" value="Homodimeric domain of signal transducing histidine kinase"/>
    <property type="match status" value="1"/>
</dbReference>
<dbReference type="InterPro" id="IPR036097">
    <property type="entry name" value="HisK_dim/P_sf"/>
</dbReference>
<gene>
    <name evidence="13" type="ORF">MNBD_BACTEROID07-1921</name>
</gene>
<dbReference type="InterPro" id="IPR003594">
    <property type="entry name" value="HATPase_dom"/>
</dbReference>